<protein>
    <submittedName>
        <fullName evidence="1">Uncharacterized protein</fullName>
    </submittedName>
</protein>
<accession>A0ABQ8H8Y5</accession>
<proteinExistence type="predicted"/>
<dbReference type="EMBL" id="JAFEMO010000013">
    <property type="protein sequence ID" value="KAH7550389.1"/>
    <property type="molecule type" value="Genomic_DNA"/>
</dbReference>
<sequence>MGRTVGHWFHPNHDGHNLSKKRTDHDFSVQNIGDVNFHRYKPFQLLAGISATTKRIYVEGSFVEPEYRLLPNHHIINVSENISVEMKSQLLPNQHLSSNAEDRLCCKRPFFRGITSDAKQISSTFGIFSNVLNLPSDREQEYDFGTSLSAVQSLLPTSIHQSRSQGLISVTQLHC</sequence>
<name>A0ABQ8H8Y5_9ROSI</name>
<keyword evidence="2" id="KW-1185">Reference proteome</keyword>
<gene>
    <name evidence="1" type="ORF">JRO89_XS13G0183100</name>
</gene>
<comment type="caution">
    <text evidence="1">The sequence shown here is derived from an EMBL/GenBank/DDBJ whole genome shotgun (WGS) entry which is preliminary data.</text>
</comment>
<organism evidence="1 2">
    <name type="scientific">Xanthoceras sorbifolium</name>
    <dbReference type="NCBI Taxonomy" id="99658"/>
    <lineage>
        <taxon>Eukaryota</taxon>
        <taxon>Viridiplantae</taxon>
        <taxon>Streptophyta</taxon>
        <taxon>Embryophyta</taxon>
        <taxon>Tracheophyta</taxon>
        <taxon>Spermatophyta</taxon>
        <taxon>Magnoliopsida</taxon>
        <taxon>eudicotyledons</taxon>
        <taxon>Gunneridae</taxon>
        <taxon>Pentapetalae</taxon>
        <taxon>rosids</taxon>
        <taxon>malvids</taxon>
        <taxon>Sapindales</taxon>
        <taxon>Sapindaceae</taxon>
        <taxon>Xanthoceroideae</taxon>
        <taxon>Xanthoceras</taxon>
    </lineage>
</organism>
<reference evidence="1 2" key="1">
    <citation type="submission" date="2021-02" db="EMBL/GenBank/DDBJ databases">
        <title>Plant Genome Project.</title>
        <authorList>
            <person name="Zhang R.-G."/>
        </authorList>
    </citation>
    <scope>NUCLEOTIDE SEQUENCE [LARGE SCALE GENOMIC DNA]</scope>
    <source>
        <tissue evidence="1">Leaves</tissue>
    </source>
</reference>
<dbReference type="Proteomes" id="UP000827721">
    <property type="component" value="Unassembled WGS sequence"/>
</dbReference>
<evidence type="ECO:0000313" key="2">
    <source>
        <dbReference type="Proteomes" id="UP000827721"/>
    </source>
</evidence>
<evidence type="ECO:0000313" key="1">
    <source>
        <dbReference type="EMBL" id="KAH7550389.1"/>
    </source>
</evidence>